<dbReference type="AlphaFoldDB" id="A0AAD9V5H1"/>
<dbReference type="EMBL" id="JARQWQ010000030">
    <property type="protein sequence ID" value="KAK2561993.1"/>
    <property type="molecule type" value="Genomic_DNA"/>
</dbReference>
<gene>
    <name evidence="2" type="ORF">P5673_014731</name>
</gene>
<comment type="caution">
    <text evidence="2">The sequence shown here is derived from an EMBL/GenBank/DDBJ whole genome shotgun (WGS) entry which is preliminary data.</text>
</comment>
<reference evidence="2" key="2">
    <citation type="journal article" date="2023" name="Science">
        <title>Genomic signatures of disease resistance in endangered staghorn corals.</title>
        <authorList>
            <person name="Vollmer S.V."/>
            <person name="Selwyn J.D."/>
            <person name="Despard B.A."/>
            <person name="Roesel C.L."/>
        </authorList>
    </citation>
    <scope>NUCLEOTIDE SEQUENCE</scope>
    <source>
        <strain evidence="2">K2</strain>
    </source>
</reference>
<evidence type="ECO:0000313" key="2">
    <source>
        <dbReference type="EMBL" id="KAK2561993.1"/>
    </source>
</evidence>
<reference evidence="2" key="1">
    <citation type="journal article" date="2023" name="G3 (Bethesda)">
        <title>Whole genome assembly and annotation of the endangered Caribbean coral Acropora cervicornis.</title>
        <authorList>
            <person name="Selwyn J.D."/>
            <person name="Vollmer S.V."/>
        </authorList>
    </citation>
    <scope>NUCLEOTIDE SEQUENCE</scope>
    <source>
        <strain evidence="2">K2</strain>
    </source>
</reference>
<keyword evidence="3" id="KW-1185">Reference proteome</keyword>
<evidence type="ECO:0000256" key="1">
    <source>
        <dbReference type="SAM" id="MobiDB-lite"/>
    </source>
</evidence>
<accession>A0AAD9V5H1</accession>
<name>A0AAD9V5H1_ACRCE</name>
<organism evidence="2 3">
    <name type="scientific">Acropora cervicornis</name>
    <name type="common">Staghorn coral</name>
    <dbReference type="NCBI Taxonomy" id="6130"/>
    <lineage>
        <taxon>Eukaryota</taxon>
        <taxon>Metazoa</taxon>
        <taxon>Cnidaria</taxon>
        <taxon>Anthozoa</taxon>
        <taxon>Hexacorallia</taxon>
        <taxon>Scleractinia</taxon>
        <taxon>Astrocoeniina</taxon>
        <taxon>Acroporidae</taxon>
        <taxon>Acropora</taxon>
    </lineage>
</organism>
<evidence type="ECO:0000313" key="3">
    <source>
        <dbReference type="Proteomes" id="UP001249851"/>
    </source>
</evidence>
<dbReference type="Proteomes" id="UP001249851">
    <property type="component" value="Unassembled WGS sequence"/>
</dbReference>
<sequence length="69" mass="8096">MRNSPIRPCPKRRVNNKLKGGRESEQIQRRFQERRIFRAAAAIESLEGNGGFIIDALSCYDSRRERNEF</sequence>
<proteinExistence type="predicted"/>
<protein>
    <submittedName>
        <fullName evidence="2">Uncharacterized protein</fullName>
    </submittedName>
</protein>
<feature type="region of interest" description="Disordered" evidence="1">
    <location>
        <begin position="1"/>
        <end position="26"/>
    </location>
</feature>